<dbReference type="InterPro" id="IPR037159">
    <property type="entry name" value="RNA_POL_N_sf"/>
</dbReference>
<name>A0A655XUT2_VIBCL</name>
<dbReference type="Gene3D" id="1.10.1320.10">
    <property type="entry name" value="DNA-directed RNA polymerase, N-terminal domain"/>
    <property type="match status" value="1"/>
</dbReference>
<accession>A0A655XUT2</accession>
<evidence type="ECO:0000313" key="2">
    <source>
        <dbReference type="Proteomes" id="UP000041770"/>
    </source>
</evidence>
<evidence type="ECO:0000313" key="1">
    <source>
        <dbReference type="EMBL" id="CSC22644.1"/>
    </source>
</evidence>
<organism evidence="1 2">
    <name type="scientific">Vibrio cholerae</name>
    <dbReference type="NCBI Taxonomy" id="666"/>
    <lineage>
        <taxon>Bacteria</taxon>
        <taxon>Pseudomonadati</taxon>
        <taxon>Pseudomonadota</taxon>
        <taxon>Gammaproteobacteria</taxon>
        <taxon>Vibrionales</taxon>
        <taxon>Vibrionaceae</taxon>
        <taxon>Vibrio</taxon>
    </lineage>
</organism>
<protein>
    <submittedName>
        <fullName evidence="1">Uncharacterized protein</fullName>
    </submittedName>
</protein>
<dbReference type="SUPFAM" id="SSF56672">
    <property type="entry name" value="DNA/RNA polymerases"/>
    <property type="match status" value="1"/>
</dbReference>
<dbReference type="RefSeq" id="WP_001994044.1">
    <property type="nucleotide sequence ID" value="NZ_CADDXB010000001.1"/>
</dbReference>
<gene>
    <name evidence="1" type="ORF">ERS013200_00881</name>
</gene>
<sequence length="216" mass="24948">MISTVTIEVSPEEAHLHLLQRQREEEAKRYAREKARKRQQQIASMGLYADLDGTRKEVQSQLDKAVEGFEEFIESKHHSLSKTGKLIPLFKALSKKDRETLVSDALDTMLNSVDNVSVTGVIHRLGDLVELSLNYVKEREANSQLTQSMKRMLEQQPTSGGRMKTLRYQLRMNQQTWSEWDQNVKVTCGQILFCVIMESTDLFDTETREVNTNCYF</sequence>
<reference evidence="1 2" key="1">
    <citation type="submission" date="2015-07" db="EMBL/GenBank/DDBJ databases">
        <authorList>
            <consortium name="Pathogen Informatics"/>
        </authorList>
    </citation>
    <scope>NUCLEOTIDE SEQUENCE [LARGE SCALE GENOMIC DNA]</scope>
    <source>
        <strain evidence="1 2">A316</strain>
    </source>
</reference>
<proteinExistence type="predicted"/>
<dbReference type="InterPro" id="IPR043502">
    <property type="entry name" value="DNA/RNA_pol_sf"/>
</dbReference>
<dbReference type="AlphaFoldDB" id="A0A655XUT2"/>
<dbReference type="Proteomes" id="UP000041770">
    <property type="component" value="Unassembled WGS sequence"/>
</dbReference>
<dbReference type="EMBL" id="CWQY01000004">
    <property type="protein sequence ID" value="CSC22644.1"/>
    <property type="molecule type" value="Genomic_DNA"/>
</dbReference>